<evidence type="ECO:0000256" key="12">
    <source>
        <dbReference type="HAMAP-Rule" id="MF_00983"/>
    </source>
</evidence>
<dbReference type="InterPro" id="IPR001650">
    <property type="entry name" value="Helicase_C-like"/>
</dbReference>
<evidence type="ECO:0000256" key="8">
    <source>
        <dbReference type="ARBA" id="ARBA00022840"/>
    </source>
</evidence>
<evidence type="ECO:0000256" key="11">
    <source>
        <dbReference type="ARBA" id="ARBA00048988"/>
    </source>
</evidence>
<dbReference type="GO" id="GO:0006269">
    <property type="term" value="P:DNA replication, synthesis of primer"/>
    <property type="evidence" value="ECO:0007669"/>
    <property type="project" value="UniProtKB-KW"/>
</dbReference>
<evidence type="ECO:0000256" key="3">
    <source>
        <dbReference type="ARBA" id="ARBA00022723"/>
    </source>
</evidence>
<dbReference type="InterPro" id="IPR041236">
    <property type="entry name" value="PriA_C"/>
</dbReference>
<dbReference type="GO" id="GO:0016787">
    <property type="term" value="F:hydrolase activity"/>
    <property type="evidence" value="ECO:0007669"/>
    <property type="project" value="UniProtKB-KW"/>
</dbReference>
<dbReference type="Gene3D" id="3.40.50.300">
    <property type="entry name" value="P-loop containing nucleotide triphosphate hydrolases"/>
    <property type="match status" value="2"/>
</dbReference>
<protein>
    <recommendedName>
        <fullName evidence="12">Replication restart protein PriA</fullName>
    </recommendedName>
    <alternativeName>
        <fullName evidence="12">ATP-dependent DNA helicase PriA</fullName>
        <ecNumber evidence="12">5.6.2.4</ecNumber>
    </alternativeName>
    <alternativeName>
        <fullName evidence="12">DNA 3'-5' helicase PriA</fullName>
    </alternativeName>
</protein>
<dbReference type="Pfam" id="PF18319">
    <property type="entry name" value="Zn_ribbon_PriA"/>
    <property type="match status" value="1"/>
</dbReference>
<comment type="catalytic activity">
    <reaction evidence="12">
        <text>Couples ATP hydrolysis with the unwinding of duplex DNA by translocating in the 3'-5' direction.</text>
        <dbReference type="EC" id="5.6.2.4"/>
    </reaction>
</comment>
<comment type="subunit">
    <text evidence="12">Component of the replication restart primosome.</text>
</comment>
<dbReference type="GO" id="GO:0005524">
    <property type="term" value="F:ATP binding"/>
    <property type="evidence" value="ECO:0007669"/>
    <property type="project" value="UniProtKB-UniRule"/>
</dbReference>
<keyword evidence="2 12" id="KW-0235">DNA replication</keyword>
<dbReference type="FunFam" id="3.40.50.300:FF:000489">
    <property type="entry name" value="Primosome assembly protein PriA"/>
    <property type="match status" value="1"/>
</dbReference>
<comment type="caution">
    <text evidence="15">The sequence shown here is derived from an EMBL/GenBank/DDBJ whole genome shotgun (WGS) entry which is preliminary data.</text>
</comment>
<dbReference type="EC" id="5.6.2.4" evidence="12"/>
<dbReference type="SMART" id="SM00487">
    <property type="entry name" value="DEXDc"/>
    <property type="match status" value="1"/>
</dbReference>
<dbReference type="Pfam" id="PF04851">
    <property type="entry name" value="ResIII"/>
    <property type="match status" value="1"/>
</dbReference>
<feature type="binding site" evidence="12">
    <location>
        <position position="548"/>
    </location>
    <ligand>
        <name>Zn(2+)</name>
        <dbReference type="ChEBI" id="CHEBI:29105"/>
        <label>2</label>
    </ligand>
</feature>
<keyword evidence="8 12" id="KW-0067">ATP-binding</keyword>
<keyword evidence="4 12" id="KW-0547">Nucleotide-binding</keyword>
<dbReference type="GO" id="GO:0008270">
    <property type="term" value="F:zinc ion binding"/>
    <property type="evidence" value="ECO:0007669"/>
    <property type="project" value="UniProtKB-UniRule"/>
</dbReference>
<evidence type="ECO:0000256" key="9">
    <source>
        <dbReference type="ARBA" id="ARBA00023125"/>
    </source>
</evidence>
<keyword evidence="1 12" id="KW-0639">Primosome</keyword>
<dbReference type="FunFam" id="3.40.1440.60:FF:000001">
    <property type="entry name" value="Primosomal protein N"/>
    <property type="match status" value="1"/>
</dbReference>
<dbReference type="SUPFAM" id="SSF52540">
    <property type="entry name" value="P-loop containing nucleoside triphosphate hydrolases"/>
    <property type="match status" value="2"/>
</dbReference>
<gene>
    <name evidence="12 15" type="primary">priA</name>
    <name evidence="15" type="ORF">ENJ89_06510</name>
</gene>
<evidence type="ECO:0000256" key="10">
    <source>
        <dbReference type="ARBA" id="ARBA00023235"/>
    </source>
</evidence>
<evidence type="ECO:0000313" key="15">
    <source>
        <dbReference type="EMBL" id="HHJ52831.1"/>
    </source>
</evidence>
<sequence length="820" mass="93606">MPEKKPLYAQVGFNLPLNHAYTYKLPPEISQLAPGTRVLVPFGKRTITGIVVEMIAETSLTSLKYIIDVLDERPLISPEMMALTRWIADYYLCGWGQALQLALPKGIDQSKENIVTPAPPENLPELSERQRELYLLIGANPGNTVAYYHKKFGKGSFYYLLNKLVEKGAVVRQERHHAARVRDLYRQFVIVAPDYAQRKHDYEDFMKYIARKPEVDRFMLEHPERPVLMADFLKTLKMASATLQKMAGYGLCRIEKMKLDRKPEFVYSEQAREIRLTDEQEQAIGRILEKVNREEFGTFLLHGITGSGKTQVYIEVLREVLRQGKTAVIMIPEISLTPQTVARFEQVSDGRAVVFNSKMSPGERLDAWNACYDGRAKVVIGPRSALFAPLKNIGLIVIDEEHETTYKQSDTVPRYHARDVAVYWAKMNRAVVVMGSATPSLESYFNARKGKYQLLEIRNRIDNIRLPSVYIVDMKTKRARIGQKPTMFSQVLVDKIKERLEKKEQILILQNRRGYSAFMQCKDCGYIPVCPNCDVALTYHSYNEKLQCHLCGHIQPAYRDCPNCGGEQLVYKGIGTQRVESELKQLLPQVCILRMDQDTTRGKNSHDQILSRFMAGEADILLGTQMIAKGLDFGKVTLVGVVSADVGLGVPDFRSPERVFQLLTQVAGRAGRRDENGEVVVQTYLYSHYAIQFARNHDYTGFYMQEIQHRADFGYPPYHRLIQVQISAPKVSDAISTARVLAATIQRRMRKYGQVVGPAPALLVRMNNLYRWQFHIRLNPKSDPTGQHTKQIIRPILEPYLKKTNQDIRVAVDVDPILLM</sequence>
<evidence type="ECO:0000259" key="14">
    <source>
        <dbReference type="PROSITE" id="PS51194"/>
    </source>
</evidence>
<dbReference type="InterPro" id="IPR042115">
    <property type="entry name" value="PriA_3primeBD_sf"/>
</dbReference>
<dbReference type="Pfam" id="PF17764">
    <property type="entry name" value="PriA_3primeBD"/>
    <property type="match status" value="1"/>
</dbReference>
<dbReference type="Pfam" id="PF00271">
    <property type="entry name" value="Helicase_C"/>
    <property type="match status" value="1"/>
</dbReference>
<dbReference type="NCBIfam" id="NF004066">
    <property type="entry name" value="PRK05580.1-3"/>
    <property type="match status" value="1"/>
</dbReference>
<dbReference type="PROSITE" id="PS51194">
    <property type="entry name" value="HELICASE_CTER"/>
    <property type="match status" value="1"/>
</dbReference>
<dbReference type="PANTHER" id="PTHR30580">
    <property type="entry name" value="PRIMOSOMAL PROTEIN N"/>
    <property type="match status" value="1"/>
</dbReference>
<accession>A0A7V5PPG1</accession>
<dbReference type="CDD" id="cd18804">
    <property type="entry name" value="SF2_C_priA"/>
    <property type="match status" value="1"/>
</dbReference>
<dbReference type="EMBL" id="DROD01000442">
    <property type="protein sequence ID" value="HHJ52831.1"/>
    <property type="molecule type" value="Genomic_DNA"/>
</dbReference>
<dbReference type="HAMAP" id="MF_00983">
    <property type="entry name" value="PriA"/>
    <property type="match status" value="1"/>
</dbReference>
<dbReference type="Proteomes" id="UP000886124">
    <property type="component" value="Unassembled WGS sequence"/>
</dbReference>
<proteinExistence type="inferred from homology"/>
<comment type="function">
    <text evidence="12">Initiates the restart of stalled replication forks, which reloads the replicative helicase on sites other than the origin of replication. Recognizes and binds to abandoned replication forks and remodels them to uncover a helicase loading site. Promotes assembly of the primosome at these replication forks.</text>
</comment>
<dbReference type="InterPro" id="IPR005259">
    <property type="entry name" value="PriA"/>
</dbReference>
<feature type="domain" description="Helicase ATP-binding" evidence="13">
    <location>
        <begin position="290"/>
        <end position="457"/>
    </location>
</feature>
<dbReference type="InterPro" id="IPR006935">
    <property type="entry name" value="Helicase/UvrB_N"/>
</dbReference>
<dbReference type="Pfam" id="PF18074">
    <property type="entry name" value="PriA_C"/>
    <property type="match status" value="1"/>
</dbReference>
<feature type="binding site" evidence="12">
    <location>
        <position position="551"/>
    </location>
    <ligand>
        <name>Zn(2+)</name>
        <dbReference type="ChEBI" id="CHEBI:29105"/>
        <label>2</label>
    </ligand>
</feature>
<evidence type="ECO:0000256" key="6">
    <source>
        <dbReference type="ARBA" id="ARBA00022806"/>
    </source>
</evidence>
<feature type="binding site" evidence="12">
    <location>
        <position position="524"/>
    </location>
    <ligand>
        <name>Zn(2+)</name>
        <dbReference type="ChEBI" id="CHEBI:29105"/>
        <label>1</label>
    </ligand>
</feature>
<dbReference type="NCBIfam" id="TIGR00595">
    <property type="entry name" value="priA"/>
    <property type="match status" value="1"/>
</dbReference>
<keyword evidence="6 12" id="KW-0347">Helicase</keyword>
<keyword evidence="5 12" id="KW-0378">Hydrolase</keyword>
<dbReference type="InterPro" id="IPR014001">
    <property type="entry name" value="Helicase_ATP-bd"/>
</dbReference>
<dbReference type="GO" id="GO:0006270">
    <property type="term" value="P:DNA replication initiation"/>
    <property type="evidence" value="ECO:0007669"/>
    <property type="project" value="TreeGrafter"/>
</dbReference>
<feature type="binding site" evidence="12">
    <location>
        <position position="530"/>
    </location>
    <ligand>
        <name>Zn(2+)</name>
        <dbReference type="ChEBI" id="CHEBI:29105"/>
        <label>2</label>
    </ligand>
</feature>
<dbReference type="SMART" id="SM00490">
    <property type="entry name" value="HELICc"/>
    <property type="match status" value="1"/>
</dbReference>
<keyword evidence="10 12" id="KW-0413">Isomerase</keyword>
<comment type="cofactor">
    <cofactor evidence="12">
        <name>Zn(2+)</name>
        <dbReference type="ChEBI" id="CHEBI:29105"/>
    </cofactor>
    <text evidence="12">Binds 2 zinc ions per subunit.</text>
</comment>
<comment type="similarity">
    <text evidence="12">Belongs to the helicase family. PriA subfamily.</text>
</comment>
<keyword evidence="9 12" id="KW-0238">DNA-binding</keyword>
<dbReference type="CDD" id="cd17929">
    <property type="entry name" value="DEXHc_priA"/>
    <property type="match status" value="1"/>
</dbReference>
<feature type="binding site" evidence="12">
    <location>
        <position position="561"/>
    </location>
    <ligand>
        <name>Zn(2+)</name>
        <dbReference type="ChEBI" id="CHEBI:29105"/>
        <label>1</label>
    </ligand>
</feature>
<dbReference type="InterPro" id="IPR040498">
    <property type="entry name" value="PriA_CRR"/>
</dbReference>
<dbReference type="GO" id="GO:1990077">
    <property type="term" value="C:primosome complex"/>
    <property type="evidence" value="ECO:0007669"/>
    <property type="project" value="UniProtKB-UniRule"/>
</dbReference>
<dbReference type="GO" id="GO:0006310">
    <property type="term" value="P:DNA recombination"/>
    <property type="evidence" value="ECO:0007669"/>
    <property type="project" value="InterPro"/>
</dbReference>
<dbReference type="AlphaFoldDB" id="A0A7V5PPG1"/>
<dbReference type="PROSITE" id="PS51192">
    <property type="entry name" value="HELICASE_ATP_BIND_1"/>
    <property type="match status" value="1"/>
</dbReference>
<evidence type="ECO:0000256" key="5">
    <source>
        <dbReference type="ARBA" id="ARBA00022801"/>
    </source>
</evidence>
<comment type="catalytic activity">
    <reaction evidence="11 12">
        <text>ATP + H2O = ADP + phosphate + H(+)</text>
        <dbReference type="Rhea" id="RHEA:13065"/>
        <dbReference type="ChEBI" id="CHEBI:15377"/>
        <dbReference type="ChEBI" id="CHEBI:15378"/>
        <dbReference type="ChEBI" id="CHEBI:30616"/>
        <dbReference type="ChEBI" id="CHEBI:43474"/>
        <dbReference type="ChEBI" id="CHEBI:456216"/>
        <dbReference type="EC" id="5.6.2.4"/>
    </reaction>
</comment>
<feature type="binding site" evidence="12">
    <location>
        <position position="533"/>
    </location>
    <ligand>
        <name>Zn(2+)</name>
        <dbReference type="ChEBI" id="CHEBI:29105"/>
        <label>2</label>
    </ligand>
</feature>
<reference evidence="15" key="1">
    <citation type="journal article" date="2020" name="mSystems">
        <title>Genome- and Community-Level Interaction Insights into Carbon Utilization and Element Cycling Functions of Hydrothermarchaeota in Hydrothermal Sediment.</title>
        <authorList>
            <person name="Zhou Z."/>
            <person name="Liu Y."/>
            <person name="Xu W."/>
            <person name="Pan J."/>
            <person name="Luo Z.H."/>
            <person name="Li M."/>
        </authorList>
    </citation>
    <scope>NUCLEOTIDE SEQUENCE [LARGE SCALE GENOMIC DNA]</scope>
    <source>
        <strain evidence="15">HyVt-527</strain>
    </source>
</reference>
<dbReference type="InterPro" id="IPR027417">
    <property type="entry name" value="P-loop_NTPase"/>
</dbReference>
<feature type="binding site" evidence="12">
    <location>
        <position position="521"/>
    </location>
    <ligand>
        <name>Zn(2+)</name>
        <dbReference type="ChEBI" id="CHEBI:29105"/>
        <label>1</label>
    </ligand>
</feature>
<dbReference type="Gene3D" id="3.40.1440.60">
    <property type="entry name" value="PriA, 3(prime) DNA-binding domain"/>
    <property type="match status" value="1"/>
</dbReference>
<feature type="binding site" evidence="12">
    <location>
        <position position="564"/>
    </location>
    <ligand>
        <name>Zn(2+)</name>
        <dbReference type="ChEBI" id="CHEBI:29105"/>
        <label>1</label>
    </ligand>
</feature>
<organism evidence="15">
    <name type="scientific">Caldithrix abyssi</name>
    <dbReference type="NCBI Taxonomy" id="187145"/>
    <lineage>
        <taxon>Bacteria</taxon>
        <taxon>Pseudomonadati</taxon>
        <taxon>Calditrichota</taxon>
        <taxon>Calditrichia</taxon>
        <taxon>Calditrichales</taxon>
        <taxon>Calditrichaceae</taxon>
        <taxon>Caldithrix</taxon>
    </lineage>
</organism>
<dbReference type="PANTHER" id="PTHR30580:SF0">
    <property type="entry name" value="PRIMOSOMAL PROTEIN N"/>
    <property type="match status" value="1"/>
</dbReference>
<feature type="domain" description="Helicase C-terminal" evidence="14">
    <location>
        <begin position="553"/>
        <end position="730"/>
    </location>
</feature>
<name>A0A7V5PPG1_CALAY</name>
<evidence type="ECO:0000256" key="7">
    <source>
        <dbReference type="ARBA" id="ARBA00022833"/>
    </source>
</evidence>
<keyword evidence="3 12" id="KW-0479">Metal-binding</keyword>
<evidence type="ECO:0000256" key="4">
    <source>
        <dbReference type="ARBA" id="ARBA00022741"/>
    </source>
</evidence>
<evidence type="ECO:0000256" key="2">
    <source>
        <dbReference type="ARBA" id="ARBA00022705"/>
    </source>
</evidence>
<dbReference type="GO" id="GO:0006302">
    <property type="term" value="P:double-strand break repair"/>
    <property type="evidence" value="ECO:0007669"/>
    <property type="project" value="InterPro"/>
</dbReference>
<dbReference type="InterPro" id="IPR041222">
    <property type="entry name" value="PriA_3primeBD"/>
</dbReference>
<dbReference type="GO" id="GO:0043138">
    <property type="term" value="F:3'-5' DNA helicase activity"/>
    <property type="evidence" value="ECO:0007669"/>
    <property type="project" value="UniProtKB-EC"/>
</dbReference>
<evidence type="ECO:0000259" key="13">
    <source>
        <dbReference type="PROSITE" id="PS51192"/>
    </source>
</evidence>
<dbReference type="GO" id="GO:0003677">
    <property type="term" value="F:DNA binding"/>
    <property type="evidence" value="ECO:0007669"/>
    <property type="project" value="UniProtKB-UniRule"/>
</dbReference>
<evidence type="ECO:0000256" key="1">
    <source>
        <dbReference type="ARBA" id="ARBA00022515"/>
    </source>
</evidence>
<keyword evidence="7 12" id="KW-0862">Zinc</keyword>